<proteinExistence type="predicted"/>
<dbReference type="AlphaFoldDB" id="A0A517VVW5"/>
<name>A0A517VVW5_9PLAN</name>
<organism evidence="2 3">
    <name type="scientific">Gimesia aquarii</name>
    <dbReference type="NCBI Taxonomy" id="2527964"/>
    <lineage>
        <taxon>Bacteria</taxon>
        <taxon>Pseudomonadati</taxon>
        <taxon>Planctomycetota</taxon>
        <taxon>Planctomycetia</taxon>
        <taxon>Planctomycetales</taxon>
        <taxon>Planctomycetaceae</taxon>
        <taxon>Gimesia</taxon>
    </lineage>
</organism>
<gene>
    <name evidence="2" type="ORF">V144x_26160</name>
</gene>
<reference evidence="2 3" key="1">
    <citation type="submission" date="2019-03" db="EMBL/GenBank/DDBJ databases">
        <title>Deep-cultivation of Planctomycetes and their phenomic and genomic characterization uncovers novel biology.</title>
        <authorList>
            <person name="Wiegand S."/>
            <person name="Jogler M."/>
            <person name="Boedeker C."/>
            <person name="Pinto D."/>
            <person name="Vollmers J."/>
            <person name="Rivas-Marin E."/>
            <person name="Kohn T."/>
            <person name="Peeters S.H."/>
            <person name="Heuer A."/>
            <person name="Rast P."/>
            <person name="Oberbeckmann S."/>
            <person name="Bunk B."/>
            <person name="Jeske O."/>
            <person name="Meyerdierks A."/>
            <person name="Storesund J.E."/>
            <person name="Kallscheuer N."/>
            <person name="Luecker S."/>
            <person name="Lage O.M."/>
            <person name="Pohl T."/>
            <person name="Merkel B.J."/>
            <person name="Hornburger P."/>
            <person name="Mueller R.-W."/>
            <person name="Bruemmer F."/>
            <person name="Labrenz M."/>
            <person name="Spormann A.M."/>
            <person name="Op den Camp H."/>
            <person name="Overmann J."/>
            <person name="Amann R."/>
            <person name="Jetten M.S.M."/>
            <person name="Mascher T."/>
            <person name="Medema M.H."/>
            <person name="Devos D.P."/>
            <person name="Kaster A.-K."/>
            <person name="Ovreas L."/>
            <person name="Rohde M."/>
            <person name="Galperin M.Y."/>
            <person name="Jogler C."/>
        </authorList>
    </citation>
    <scope>NUCLEOTIDE SEQUENCE [LARGE SCALE GENOMIC DNA]</scope>
    <source>
        <strain evidence="2 3">V144</strain>
    </source>
</reference>
<keyword evidence="1" id="KW-0472">Membrane</keyword>
<evidence type="ECO:0000313" key="2">
    <source>
        <dbReference type="EMBL" id="QDT97145.1"/>
    </source>
</evidence>
<accession>A0A517VVW5</accession>
<dbReference type="Proteomes" id="UP000318704">
    <property type="component" value="Chromosome"/>
</dbReference>
<evidence type="ECO:0000256" key="1">
    <source>
        <dbReference type="SAM" id="Phobius"/>
    </source>
</evidence>
<feature type="transmembrane region" description="Helical" evidence="1">
    <location>
        <begin position="159"/>
        <end position="177"/>
    </location>
</feature>
<keyword evidence="1" id="KW-0812">Transmembrane</keyword>
<protein>
    <submittedName>
        <fullName evidence="2">Uncharacterized protein</fullName>
    </submittedName>
</protein>
<dbReference type="KEGG" id="gaw:V144x_26160"/>
<sequence length="336" mass="37968">MQCPSCQFENMPGSALCARCRTSLKLADATIDVNPPRAKPNTLRLPGWARLKIALSERFSDQIDTSIDFLSYGGALKFNRSMLFRWIIPGWLQLTFNRPRRACFFFFGYLFFLSSGILLMGTLLGAWLIGFAFALHFGSITDVVFAAKTSVQERISSGFLIGLCLYLLFYLPVGWGISQIIRPQTMVNDYGSFRAEDILWVRQNIQIAPGEYVHYVNSEALINNTTRERVPLYRVTDTGVSRVLAGPGQEVTIKEGVLFVDGNICPFPTSKRFAKDLTIRIRVPSDSYFIDPTGRIPVANALIREQNIRQVCLLQSGNVRGRVIYRSYPFSRITLF</sequence>
<keyword evidence="1" id="KW-1133">Transmembrane helix</keyword>
<evidence type="ECO:0000313" key="3">
    <source>
        <dbReference type="Proteomes" id="UP000318704"/>
    </source>
</evidence>
<feature type="transmembrane region" description="Helical" evidence="1">
    <location>
        <begin position="102"/>
        <end position="120"/>
    </location>
</feature>
<dbReference type="EMBL" id="CP037920">
    <property type="protein sequence ID" value="QDT97145.1"/>
    <property type="molecule type" value="Genomic_DNA"/>
</dbReference>